<dbReference type="PANTHER" id="PTHR11005">
    <property type="entry name" value="LYSOSOMAL ACID LIPASE-RELATED"/>
    <property type="match status" value="1"/>
</dbReference>
<feature type="domain" description="Partial AB-hydrolase lipase" evidence="2">
    <location>
        <begin position="35"/>
        <end position="94"/>
    </location>
</feature>
<keyword evidence="1" id="KW-0732">Signal</keyword>
<dbReference type="InterPro" id="IPR006693">
    <property type="entry name" value="AB_hydrolase_lipase"/>
</dbReference>
<gene>
    <name evidence="4" type="ORF">ANN_03696</name>
</gene>
<name>A0ABQ8U2U7_PERAM</name>
<dbReference type="EMBL" id="JAJSOF020000001">
    <property type="protein sequence ID" value="KAJ4452178.1"/>
    <property type="molecule type" value="Genomic_DNA"/>
</dbReference>
<evidence type="ECO:0000259" key="3">
    <source>
        <dbReference type="Pfam" id="PF12146"/>
    </source>
</evidence>
<dbReference type="InterPro" id="IPR029058">
    <property type="entry name" value="AB_hydrolase_fold"/>
</dbReference>
<proteinExistence type="predicted"/>
<dbReference type="Proteomes" id="UP001148838">
    <property type="component" value="Unassembled WGS sequence"/>
</dbReference>
<keyword evidence="5" id="KW-1185">Reference proteome</keyword>
<dbReference type="Gene3D" id="3.40.50.1820">
    <property type="entry name" value="alpha/beta hydrolase"/>
    <property type="match status" value="1"/>
</dbReference>
<comment type="caution">
    <text evidence="4">The sequence shown here is derived from an EMBL/GenBank/DDBJ whole genome shotgun (WGS) entry which is preliminary data.</text>
</comment>
<protein>
    <recommendedName>
        <fullName evidence="6">Partial AB-hydrolase lipase domain-containing protein</fullName>
    </recommendedName>
</protein>
<feature type="signal peptide" evidence="1">
    <location>
        <begin position="1"/>
        <end position="18"/>
    </location>
</feature>
<accession>A0ABQ8U2U7</accession>
<dbReference type="InterPro" id="IPR022742">
    <property type="entry name" value="Hydrolase_4"/>
</dbReference>
<dbReference type="SUPFAM" id="SSF53474">
    <property type="entry name" value="alpha/beta-Hydrolases"/>
    <property type="match status" value="1"/>
</dbReference>
<feature type="domain" description="Serine aminopeptidase S33" evidence="3">
    <location>
        <begin position="100"/>
        <end position="216"/>
    </location>
</feature>
<evidence type="ECO:0000256" key="1">
    <source>
        <dbReference type="SAM" id="SignalP"/>
    </source>
</evidence>
<evidence type="ECO:0000313" key="4">
    <source>
        <dbReference type="EMBL" id="KAJ4452178.1"/>
    </source>
</evidence>
<organism evidence="4 5">
    <name type="scientific">Periplaneta americana</name>
    <name type="common">American cockroach</name>
    <name type="synonym">Blatta americana</name>
    <dbReference type="NCBI Taxonomy" id="6978"/>
    <lineage>
        <taxon>Eukaryota</taxon>
        <taxon>Metazoa</taxon>
        <taxon>Ecdysozoa</taxon>
        <taxon>Arthropoda</taxon>
        <taxon>Hexapoda</taxon>
        <taxon>Insecta</taxon>
        <taxon>Pterygota</taxon>
        <taxon>Neoptera</taxon>
        <taxon>Polyneoptera</taxon>
        <taxon>Dictyoptera</taxon>
        <taxon>Blattodea</taxon>
        <taxon>Blattoidea</taxon>
        <taxon>Blattidae</taxon>
        <taxon>Blattinae</taxon>
        <taxon>Periplaneta</taxon>
    </lineage>
</organism>
<sequence length="317" mass="34984">MQMRVVLVVLGLALVAHARTVKTQRKNPDQDLTTPELIVKYGYPAESHTVQTSDGYLLTLHRIPHGKGADPSVRGPPILLQHGLLCSSADWVVMGPEKGFAYLLADVGYDVWMGNVRGNTYSRKNVHMTPSDNAFWEFSWHEMGVIDVPAMIDYILEKTGETSLFYAGHSMGTTMFYVMGSERPEYNAKIRAMFSLAPVAFMSHLKSPMIQLASKVGNELEWLLNLMGIYEFMPQTELLTLIGQVFCNDAAITQEICSNVLFLIGGYDSAQLNRTMLPVILGHTPAGASTKELVHYGQGVQSGILSLQQGLTEAETV</sequence>
<feature type="chain" id="PRO_5045397502" description="Partial AB-hydrolase lipase domain-containing protein" evidence="1">
    <location>
        <begin position="19"/>
        <end position="317"/>
    </location>
</feature>
<dbReference type="Pfam" id="PF12146">
    <property type="entry name" value="Hydrolase_4"/>
    <property type="match status" value="1"/>
</dbReference>
<evidence type="ECO:0008006" key="6">
    <source>
        <dbReference type="Google" id="ProtNLM"/>
    </source>
</evidence>
<dbReference type="Pfam" id="PF04083">
    <property type="entry name" value="Abhydro_lipase"/>
    <property type="match status" value="1"/>
</dbReference>
<reference evidence="4 5" key="1">
    <citation type="journal article" date="2022" name="Allergy">
        <title>Genome assembly and annotation of Periplaneta americana reveal a comprehensive cockroach allergen profile.</title>
        <authorList>
            <person name="Wang L."/>
            <person name="Xiong Q."/>
            <person name="Saelim N."/>
            <person name="Wang L."/>
            <person name="Nong W."/>
            <person name="Wan A.T."/>
            <person name="Shi M."/>
            <person name="Liu X."/>
            <person name="Cao Q."/>
            <person name="Hui J.H.L."/>
            <person name="Sookrung N."/>
            <person name="Leung T.F."/>
            <person name="Tungtrongchitr A."/>
            <person name="Tsui S.K.W."/>
        </authorList>
    </citation>
    <scope>NUCLEOTIDE SEQUENCE [LARGE SCALE GENOMIC DNA]</scope>
    <source>
        <strain evidence="4">PWHHKU_190912</strain>
    </source>
</reference>
<evidence type="ECO:0000259" key="2">
    <source>
        <dbReference type="Pfam" id="PF04083"/>
    </source>
</evidence>
<evidence type="ECO:0000313" key="5">
    <source>
        <dbReference type="Proteomes" id="UP001148838"/>
    </source>
</evidence>